<proteinExistence type="inferred from homology"/>
<dbReference type="InterPro" id="IPR051224">
    <property type="entry name" value="NiCoT_RcnA"/>
</dbReference>
<dbReference type="AlphaFoldDB" id="W4HMP7"/>
<evidence type="ECO:0000256" key="12">
    <source>
        <dbReference type="ARBA" id="ARBA00023285"/>
    </source>
</evidence>
<dbReference type="GO" id="GO:0006824">
    <property type="term" value="P:cobalt ion transport"/>
    <property type="evidence" value="ECO:0007669"/>
    <property type="project" value="UniProtKB-KW"/>
</dbReference>
<organism evidence="14 15">
    <name type="scientific">Roseivivax marinus</name>
    <dbReference type="NCBI Taxonomy" id="1379903"/>
    <lineage>
        <taxon>Bacteria</taxon>
        <taxon>Pseudomonadati</taxon>
        <taxon>Pseudomonadota</taxon>
        <taxon>Alphaproteobacteria</taxon>
        <taxon>Rhodobacterales</taxon>
        <taxon>Roseobacteraceae</taxon>
        <taxon>Roseivivax</taxon>
    </lineage>
</organism>
<evidence type="ECO:0000256" key="11">
    <source>
        <dbReference type="ARBA" id="ARBA00023136"/>
    </source>
</evidence>
<name>W4HMP7_9RHOB</name>
<keyword evidence="8 13" id="KW-1133">Transmembrane helix</keyword>
<accession>W4HMP7</accession>
<dbReference type="GO" id="GO:0046583">
    <property type="term" value="F:monoatomic cation efflux transmembrane transporter activity"/>
    <property type="evidence" value="ECO:0007669"/>
    <property type="project" value="TreeGrafter"/>
</dbReference>
<dbReference type="PANTHER" id="PTHR40659:SF1">
    <property type="entry name" value="NICKEL_COBALT EFFLUX SYSTEM RCNA"/>
    <property type="match status" value="1"/>
</dbReference>
<comment type="subcellular location">
    <subcellularLocation>
        <location evidence="2 13">Cell membrane</location>
        <topology evidence="2 13">Multi-pass membrane protein</topology>
    </subcellularLocation>
</comment>
<keyword evidence="3" id="KW-0171">Cobalt transport</keyword>
<evidence type="ECO:0000256" key="10">
    <source>
        <dbReference type="ARBA" id="ARBA00023112"/>
    </source>
</evidence>
<feature type="transmembrane region" description="Helical" evidence="13">
    <location>
        <begin position="235"/>
        <end position="260"/>
    </location>
</feature>
<feature type="transmembrane region" description="Helical" evidence="13">
    <location>
        <begin position="55"/>
        <end position="74"/>
    </location>
</feature>
<evidence type="ECO:0000313" key="14">
    <source>
        <dbReference type="EMBL" id="ETW14037.1"/>
    </source>
</evidence>
<evidence type="ECO:0000313" key="15">
    <source>
        <dbReference type="Proteomes" id="UP000019063"/>
    </source>
</evidence>
<keyword evidence="7 13" id="KW-0812">Transmembrane</keyword>
<dbReference type="PATRIC" id="fig|1317118.6.peg.841"/>
<evidence type="ECO:0000256" key="3">
    <source>
        <dbReference type="ARBA" id="ARBA00022426"/>
    </source>
</evidence>
<keyword evidence="15" id="KW-1185">Reference proteome</keyword>
<evidence type="ECO:0000256" key="5">
    <source>
        <dbReference type="ARBA" id="ARBA00022475"/>
    </source>
</evidence>
<dbReference type="Pfam" id="PF03824">
    <property type="entry name" value="NicO"/>
    <property type="match status" value="2"/>
</dbReference>
<dbReference type="GO" id="GO:0015099">
    <property type="term" value="F:nickel cation transmembrane transporter activity"/>
    <property type="evidence" value="ECO:0007669"/>
    <property type="project" value="UniProtKB-UniRule"/>
</dbReference>
<evidence type="ECO:0000256" key="4">
    <source>
        <dbReference type="ARBA" id="ARBA00022448"/>
    </source>
</evidence>
<feature type="transmembrane region" description="Helical" evidence="13">
    <location>
        <begin position="281"/>
        <end position="302"/>
    </location>
</feature>
<dbReference type="STRING" id="1379903.ATO8_04066"/>
<keyword evidence="6" id="KW-0533">Nickel</keyword>
<sequence>MRLLLLGAALGLCAAAAWLWAFGGADMVAAWAAAGQSQAQRAMAGALRSLRAGDPGALATLCGLAFSYGVFHAAGPGHGKVLIGGYGVARRVALAKLSGIAILSSLAQAAGAVLLVYGALWLLGWGRTEMTNAAESWFAPASYAAIAAVGAYLVLRGAGKLWRARRQGGGHGGDHAVHDHSGGVCTSCGHVHGPDPAAAARVSSLREAAALVGAVAIRPCTGALFLLILTAQMGIAAAGILATFAMGLGTAVVTVGAAVAAVTVREGMVARLAQGGSAVRLLAGIEMLAGGVVAALALQLMLRAL</sequence>
<keyword evidence="4 13" id="KW-0813">Transport</keyword>
<evidence type="ECO:0000256" key="9">
    <source>
        <dbReference type="ARBA" id="ARBA00023065"/>
    </source>
</evidence>
<feature type="transmembrane region" description="Helical" evidence="13">
    <location>
        <begin position="208"/>
        <end position="229"/>
    </location>
</feature>
<evidence type="ECO:0000256" key="1">
    <source>
        <dbReference type="ARBA" id="ARBA00002510"/>
    </source>
</evidence>
<dbReference type="GO" id="GO:0005886">
    <property type="term" value="C:plasma membrane"/>
    <property type="evidence" value="ECO:0007669"/>
    <property type="project" value="UniProtKB-SubCell"/>
</dbReference>
<dbReference type="eggNOG" id="COG2215">
    <property type="taxonomic scope" value="Bacteria"/>
</dbReference>
<dbReference type="EMBL" id="AQQW01000002">
    <property type="protein sequence ID" value="ETW14037.1"/>
    <property type="molecule type" value="Genomic_DNA"/>
</dbReference>
<evidence type="ECO:0000256" key="7">
    <source>
        <dbReference type="ARBA" id="ARBA00022692"/>
    </source>
</evidence>
<evidence type="ECO:0000256" key="8">
    <source>
        <dbReference type="ARBA" id="ARBA00022989"/>
    </source>
</evidence>
<protein>
    <recommendedName>
        <fullName evidence="13">Nickel/cobalt efflux system</fullName>
    </recommendedName>
</protein>
<dbReference type="GO" id="GO:0032025">
    <property type="term" value="P:response to cobalt ion"/>
    <property type="evidence" value="ECO:0007669"/>
    <property type="project" value="TreeGrafter"/>
</dbReference>
<keyword evidence="5" id="KW-1003">Cell membrane</keyword>
<dbReference type="PANTHER" id="PTHR40659">
    <property type="entry name" value="NICKEL/COBALT EFFLUX SYSTEM RCNA"/>
    <property type="match status" value="1"/>
</dbReference>
<comment type="caution">
    <text evidence="14">The sequence shown here is derived from an EMBL/GenBank/DDBJ whole genome shotgun (WGS) entry which is preliminary data.</text>
</comment>
<dbReference type="RefSeq" id="WP_043842269.1">
    <property type="nucleotide sequence ID" value="NZ_AQQW01000002.1"/>
</dbReference>
<keyword evidence="12" id="KW-0170">Cobalt</keyword>
<dbReference type="InterPro" id="IPR011541">
    <property type="entry name" value="Ni/Co_transpt_high_affinity"/>
</dbReference>
<comment type="similarity">
    <text evidence="13">Belongs to the NiCoT transporter (TC 2.A.52) family.</text>
</comment>
<keyword evidence="10" id="KW-0921">Nickel transport</keyword>
<dbReference type="Proteomes" id="UP000019063">
    <property type="component" value="Unassembled WGS sequence"/>
</dbReference>
<evidence type="ECO:0000256" key="6">
    <source>
        <dbReference type="ARBA" id="ARBA00022596"/>
    </source>
</evidence>
<feature type="transmembrane region" description="Helical" evidence="13">
    <location>
        <begin position="137"/>
        <end position="155"/>
    </location>
</feature>
<reference evidence="14 15" key="1">
    <citation type="journal article" date="2014" name="Antonie Van Leeuwenhoek">
        <title>Roseivivax atlanticus sp. nov., isolated from surface seawater of the Atlantic Ocean.</title>
        <authorList>
            <person name="Li G."/>
            <person name="Lai Q."/>
            <person name="Liu X."/>
            <person name="Sun F."/>
            <person name="Shao Z."/>
        </authorList>
    </citation>
    <scope>NUCLEOTIDE SEQUENCE [LARGE SCALE GENOMIC DNA]</scope>
    <source>
        <strain evidence="14 15">22II-s10s</strain>
    </source>
</reference>
<evidence type="ECO:0000256" key="13">
    <source>
        <dbReference type="RuleBase" id="RU362101"/>
    </source>
</evidence>
<evidence type="ECO:0000256" key="2">
    <source>
        <dbReference type="ARBA" id="ARBA00004651"/>
    </source>
</evidence>
<keyword evidence="11 13" id="KW-0472">Membrane</keyword>
<keyword evidence="9" id="KW-0406">Ion transport</keyword>
<gene>
    <name evidence="14" type="ORF">ATO8_04066</name>
</gene>
<feature type="transmembrane region" description="Helical" evidence="13">
    <location>
        <begin position="94"/>
        <end position="117"/>
    </location>
</feature>
<dbReference type="GO" id="GO:0010045">
    <property type="term" value="P:response to nickel cation"/>
    <property type="evidence" value="ECO:0007669"/>
    <property type="project" value="TreeGrafter"/>
</dbReference>
<comment type="function">
    <text evidence="1">Efflux system for nickel and cobalt.</text>
</comment>